<organism evidence="1 2">
    <name type="scientific">Botrimarina colliarenosi</name>
    <dbReference type="NCBI Taxonomy" id="2528001"/>
    <lineage>
        <taxon>Bacteria</taxon>
        <taxon>Pseudomonadati</taxon>
        <taxon>Planctomycetota</taxon>
        <taxon>Planctomycetia</taxon>
        <taxon>Pirellulales</taxon>
        <taxon>Lacipirellulaceae</taxon>
        <taxon>Botrimarina</taxon>
    </lineage>
</organism>
<evidence type="ECO:0000313" key="1">
    <source>
        <dbReference type="EMBL" id="TWT98004.1"/>
    </source>
</evidence>
<dbReference type="EMBL" id="SJPR01000002">
    <property type="protein sequence ID" value="TWT98004.1"/>
    <property type="molecule type" value="Genomic_DNA"/>
</dbReference>
<dbReference type="AlphaFoldDB" id="A0A5C6ADG2"/>
<reference evidence="1 2" key="1">
    <citation type="submission" date="2019-02" db="EMBL/GenBank/DDBJ databases">
        <title>Deep-cultivation of Planctomycetes and their phenomic and genomic characterization uncovers novel biology.</title>
        <authorList>
            <person name="Wiegand S."/>
            <person name="Jogler M."/>
            <person name="Boedeker C."/>
            <person name="Pinto D."/>
            <person name="Vollmers J."/>
            <person name="Rivas-Marin E."/>
            <person name="Kohn T."/>
            <person name="Peeters S.H."/>
            <person name="Heuer A."/>
            <person name="Rast P."/>
            <person name="Oberbeckmann S."/>
            <person name="Bunk B."/>
            <person name="Jeske O."/>
            <person name="Meyerdierks A."/>
            <person name="Storesund J.E."/>
            <person name="Kallscheuer N."/>
            <person name="Luecker S."/>
            <person name="Lage O.M."/>
            <person name="Pohl T."/>
            <person name="Merkel B.J."/>
            <person name="Hornburger P."/>
            <person name="Mueller R.-W."/>
            <person name="Bruemmer F."/>
            <person name="Labrenz M."/>
            <person name="Spormann A.M."/>
            <person name="Op Den Camp H."/>
            <person name="Overmann J."/>
            <person name="Amann R."/>
            <person name="Jetten M.S.M."/>
            <person name="Mascher T."/>
            <person name="Medema M.H."/>
            <person name="Devos D.P."/>
            <person name="Kaster A.-K."/>
            <person name="Ovreas L."/>
            <person name="Rohde M."/>
            <person name="Galperin M.Y."/>
            <person name="Jogler C."/>
        </authorList>
    </citation>
    <scope>NUCLEOTIDE SEQUENCE [LARGE SCALE GENOMIC DNA]</scope>
    <source>
        <strain evidence="1 2">Pla108</strain>
    </source>
</reference>
<evidence type="ECO:0008006" key="3">
    <source>
        <dbReference type="Google" id="ProtNLM"/>
    </source>
</evidence>
<dbReference type="Proteomes" id="UP000317421">
    <property type="component" value="Unassembled WGS sequence"/>
</dbReference>
<protein>
    <recommendedName>
        <fullName evidence="3">PEP-CTERM protein-sorting domain-containing protein</fullName>
    </recommendedName>
</protein>
<proteinExistence type="predicted"/>
<keyword evidence="2" id="KW-1185">Reference proteome</keyword>
<evidence type="ECO:0000313" key="2">
    <source>
        <dbReference type="Proteomes" id="UP000317421"/>
    </source>
</evidence>
<sequence>MNEKNWGLLSLISIVALVALPAYCRGDVSRSASVSQSEIGKNELAADSIGLSEVVSEPPVTSVQSMAELEYSIALEGVDPSSYQTLSRGTYNLQVFVEVLNNTFEYGGSDYSGGLHSARFDLESLGDIRFDVYNNWPPLIVADNFGNITTDPNTWLHPKARVRYPLIFTDSGISLWQPGYVVPGDTDTILGTELVIDDDTIQQYGNRFGVDGRTIVANILVFYGGGLAELQVAPNSRAQSFVVGRGDGNLVATLPKSVIGGRLLLGVPEPSSAVLVGLVVFSLGLAWGRELS</sequence>
<accession>A0A5C6ADG2</accession>
<comment type="caution">
    <text evidence="1">The sequence shown here is derived from an EMBL/GenBank/DDBJ whole genome shotgun (WGS) entry which is preliminary data.</text>
</comment>
<name>A0A5C6ADG2_9BACT</name>
<gene>
    <name evidence="1" type="ORF">Pla108_21590</name>
</gene>
<dbReference type="RefSeq" id="WP_146444892.1">
    <property type="nucleotide sequence ID" value="NZ_SJPR01000002.1"/>
</dbReference>